<keyword evidence="1 3" id="KW-0479">Metal-binding</keyword>
<evidence type="ECO:0000256" key="2">
    <source>
        <dbReference type="ARBA" id="ARBA00022833"/>
    </source>
</evidence>
<feature type="binding site" evidence="3">
    <location>
        <position position="135"/>
    </location>
    <ligand>
        <name>Zn(2+)</name>
        <dbReference type="ChEBI" id="CHEBI:29105"/>
    </ligand>
</feature>
<proteinExistence type="predicted"/>
<keyword evidence="2 3" id="KW-0862">Zinc</keyword>
<dbReference type="PANTHER" id="PTHR10122:SF0">
    <property type="entry name" value="CYTOCHROME C OXIDASE SUBUNIT 5B, ISOFORM A-RELATED"/>
    <property type="match status" value="1"/>
</dbReference>
<comment type="caution">
    <text evidence="5">The sequence shown here is derived from an EMBL/GenBank/DDBJ whole genome shotgun (WGS) entry which is preliminary data.</text>
</comment>
<sequence>MFKTAVRVARPAARAARATMAKPSGSALRTFSTTMRTQSGGPPAPPLYGTGGKVGEVPTDLEQATGLERLQLLGELEGIPIFDDAPLDASRLGTKADPIKVYSLDEDRLVGCTGFPADSHDVYWFNVEKDKLVRCMECGSAYTLDFHGEEHHGEHHH</sequence>
<dbReference type="GO" id="GO:0045277">
    <property type="term" value="C:respiratory chain complex IV"/>
    <property type="evidence" value="ECO:0007669"/>
    <property type="project" value="InterPro"/>
</dbReference>
<dbReference type="GO" id="GO:0005740">
    <property type="term" value="C:mitochondrial envelope"/>
    <property type="evidence" value="ECO:0007669"/>
    <property type="project" value="InterPro"/>
</dbReference>
<evidence type="ECO:0000256" key="1">
    <source>
        <dbReference type="ARBA" id="ARBA00022723"/>
    </source>
</evidence>
<keyword evidence="6" id="KW-1185">Reference proteome</keyword>
<accession>A0A8H5BQY6</accession>
<dbReference type="PROSITE" id="PS51359">
    <property type="entry name" value="COX5B_2"/>
    <property type="match status" value="1"/>
</dbReference>
<dbReference type="CDD" id="cd00924">
    <property type="entry name" value="Cyt_c_Oxidase_Vb"/>
    <property type="match status" value="1"/>
</dbReference>
<feature type="binding site" evidence="3">
    <location>
        <position position="112"/>
    </location>
    <ligand>
        <name>Zn(2+)</name>
        <dbReference type="ChEBI" id="CHEBI:29105"/>
    </ligand>
</feature>
<evidence type="ECO:0000259" key="4">
    <source>
        <dbReference type="PROSITE" id="PS00028"/>
    </source>
</evidence>
<dbReference type="Gene3D" id="2.60.11.10">
    <property type="entry name" value="Cytochrome c oxidase, subunit Vb"/>
    <property type="match status" value="1"/>
</dbReference>
<protein>
    <recommendedName>
        <fullName evidence="4">C2H2-type domain-containing protein</fullName>
    </recommendedName>
</protein>
<reference evidence="5 6" key="1">
    <citation type="journal article" date="2020" name="ISME J.">
        <title>Uncovering the hidden diversity of litter-decomposition mechanisms in mushroom-forming fungi.</title>
        <authorList>
            <person name="Floudas D."/>
            <person name="Bentzer J."/>
            <person name="Ahren D."/>
            <person name="Johansson T."/>
            <person name="Persson P."/>
            <person name="Tunlid A."/>
        </authorList>
    </citation>
    <scope>NUCLEOTIDE SEQUENCE [LARGE SCALE GENOMIC DNA]</scope>
    <source>
        <strain evidence="5 6">CBS 101986</strain>
    </source>
</reference>
<feature type="domain" description="C2H2-type" evidence="4">
    <location>
        <begin position="135"/>
        <end position="157"/>
    </location>
</feature>
<organism evidence="5 6">
    <name type="scientific">Psilocybe cf. subviscida</name>
    <dbReference type="NCBI Taxonomy" id="2480587"/>
    <lineage>
        <taxon>Eukaryota</taxon>
        <taxon>Fungi</taxon>
        <taxon>Dikarya</taxon>
        <taxon>Basidiomycota</taxon>
        <taxon>Agaricomycotina</taxon>
        <taxon>Agaricomycetes</taxon>
        <taxon>Agaricomycetidae</taxon>
        <taxon>Agaricales</taxon>
        <taxon>Agaricineae</taxon>
        <taxon>Strophariaceae</taxon>
        <taxon>Psilocybe</taxon>
    </lineage>
</organism>
<dbReference type="InterPro" id="IPR013087">
    <property type="entry name" value="Znf_C2H2_type"/>
</dbReference>
<dbReference type="GO" id="GO:0046872">
    <property type="term" value="F:metal ion binding"/>
    <property type="evidence" value="ECO:0007669"/>
    <property type="project" value="UniProtKB-KW"/>
</dbReference>
<name>A0A8H5BQY6_9AGAR</name>
<dbReference type="AlphaFoldDB" id="A0A8H5BQY6"/>
<dbReference type="GO" id="GO:0006123">
    <property type="term" value="P:mitochondrial electron transport, cytochrome c to oxygen"/>
    <property type="evidence" value="ECO:0007669"/>
    <property type="project" value="InterPro"/>
</dbReference>
<feature type="binding site" evidence="3">
    <location>
        <position position="120"/>
    </location>
    <ligand>
        <name>Zn(2+)</name>
        <dbReference type="ChEBI" id="CHEBI:29105"/>
    </ligand>
</feature>
<dbReference type="Pfam" id="PF01215">
    <property type="entry name" value="COX5B"/>
    <property type="match status" value="1"/>
</dbReference>
<dbReference type="SUPFAM" id="SSF57802">
    <property type="entry name" value="Rubredoxin-like"/>
    <property type="match status" value="1"/>
</dbReference>
<evidence type="ECO:0000313" key="6">
    <source>
        <dbReference type="Proteomes" id="UP000567179"/>
    </source>
</evidence>
<dbReference type="OrthoDB" id="10249250at2759"/>
<dbReference type="InterPro" id="IPR002124">
    <property type="entry name" value="Cyt_c_oxidase_su5b"/>
</dbReference>
<evidence type="ECO:0000313" key="5">
    <source>
        <dbReference type="EMBL" id="KAF5327606.1"/>
    </source>
</evidence>
<dbReference type="PROSITE" id="PS00028">
    <property type="entry name" value="ZINC_FINGER_C2H2_1"/>
    <property type="match status" value="1"/>
</dbReference>
<dbReference type="EMBL" id="JAACJJ010000014">
    <property type="protein sequence ID" value="KAF5327606.1"/>
    <property type="molecule type" value="Genomic_DNA"/>
</dbReference>
<gene>
    <name evidence="5" type="ORF">D9619_004806</name>
</gene>
<evidence type="ECO:0000256" key="3">
    <source>
        <dbReference type="PIRSR" id="PIRSR602124-2"/>
    </source>
</evidence>
<feature type="binding site" evidence="3">
    <location>
        <position position="138"/>
    </location>
    <ligand>
        <name>Zn(2+)</name>
        <dbReference type="ChEBI" id="CHEBI:29105"/>
    </ligand>
</feature>
<dbReference type="Proteomes" id="UP000567179">
    <property type="component" value="Unassembled WGS sequence"/>
</dbReference>
<dbReference type="PANTHER" id="PTHR10122">
    <property type="entry name" value="CYTOCHROME C OXIDASE SUBUNIT 5B, MITOCHONDRIAL"/>
    <property type="match status" value="1"/>
</dbReference>
<dbReference type="InterPro" id="IPR036972">
    <property type="entry name" value="Cyt_c_oxidase_su5b_sf"/>
</dbReference>